<organism evidence="1">
    <name type="scientific">Dichomitus squalens</name>
    <dbReference type="NCBI Taxonomy" id="114155"/>
    <lineage>
        <taxon>Eukaryota</taxon>
        <taxon>Fungi</taxon>
        <taxon>Dikarya</taxon>
        <taxon>Basidiomycota</taxon>
        <taxon>Agaricomycotina</taxon>
        <taxon>Agaricomycetes</taxon>
        <taxon>Polyporales</taxon>
        <taxon>Polyporaceae</taxon>
        <taxon>Dichomitus</taxon>
    </lineage>
</organism>
<dbReference type="Proteomes" id="UP000292957">
    <property type="component" value="Unassembled WGS sequence"/>
</dbReference>
<protein>
    <submittedName>
        <fullName evidence="1">Uncharacterized protein</fullName>
    </submittedName>
</protein>
<sequence>MSCRGSVTNLTSARIRSSYCLSICFRVYLAAISPRLRLSASSTPSGRFLSLSKHTRTSWVLLR</sequence>
<dbReference type="AlphaFoldDB" id="A0A4V2JZ87"/>
<evidence type="ECO:0000313" key="1">
    <source>
        <dbReference type="EMBL" id="TBU24113.1"/>
    </source>
</evidence>
<reference evidence="1" key="1">
    <citation type="submission" date="2019-01" db="EMBL/GenBank/DDBJ databases">
        <title>Draft genome sequences of three monokaryotic isolates of the white-rot basidiomycete fungus Dichomitus squalens.</title>
        <authorList>
            <consortium name="DOE Joint Genome Institute"/>
            <person name="Lopez S.C."/>
            <person name="Andreopoulos B."/>
            <person name="Pangilinan J."/>
            <person name="Lipzen A."/>
            <person name="Riley R."/>
            <person name="Ahrendt S."/>
            <person name="Ng V."/>
            <person name="Barry K."/>
            <person name="Daum C."/>
            <person name="Grigoriev I.V."/>
            <person name="Hilden K.S."/>
            <person name="Makela M.R."/>
            <person name="de Vries R.P."/>
        </authorList>
    </citation>
    <scope>NUCLEOTIDE SEQUENCE [LARGE SCALE GENOMIC DNA]</scope>
    <source>
        <strain evidence="1">OM18370.1</strain>
    </source>
</reference>
<dbReference type="EMBL" id="ML143487">
    <property type="protein sequence ID" value="TBU24113.1"/>
    <property type="molecule type" value="Genomic_DNA"/>
</dbReference>
<proteinExistence type="predicted"/>
<accession>A0A4V2JZ87</accession>
<name>A0A4V2JZ87_9APHY</name>
<gene>
    <name evidence="1" type="ORF">BD311DRAFT_767157</name>
</gene>